<dbReference type="EMBL" id="JACGWN010000017">
    <property type="protein sequence ID" value="KAL0391612.1"/>
    <property type="molecule type" value="Genomic_DNA"/>
</dbReference>
<reference evidence="1" key="2">
    <citation type="journal article" date="2024" name="Plant">
        <title>Genomic evolution and insights into agronomic trait innovations of Sesamum species.</title>
        <authorList>
            <person name="Miao H."/>
            <person name="Wang L."/>
            <person name="Qu L."/>
            <person name="Liu H."/>
            <person name="Sun Y."/>
            <person name="Le M."/>
            <person name="Wang Q."/>
            <person name="Wei S."/>
            <person name="Zheng Y."/>
            <person name="Lin W."/>
            <person name="Duan Y."/>
            <person name="Cao H."/>
            <person name="Xiong S."/>
            <person name="Wang X."/>
            <person name="Wei L."/>
            <person name="Li C."/>
            <person name="Ma Q."/>
            <person name="Ju M."/>
            <person name="Zhao R."/>
            <person name="Li G."/>
            <person name="Mu C."/>
            <person name="Tian Q."/>
            <person name="Mei H."/>
            <person name="Zhang T."/>
            <person name="Gao T."/>
            <person name="Zhang H."/>
        </authorList>
    </citation>
    <scope>NUCLEOTIDE SEQUENCE</scope>
    <source>
        <strain evidence="1">KEN1</strain>
    </source>
</reference>
<reference evidence="1" key="1">
    <citation type="submission" date="2020-06" db="EMBL/GenBank/DDBJ databases">
        <authorList>
            <person name="Li T."/>
            <person name="Hu X."/>
            <person name="Zhang T."/>
            <person name="Song X."/>
            <person name="Zhang H."/>
            <person name="Dai N."/>
            <person name="Sheng W."/>
            <person name="Hou X."/>
            <person name="Wei L."/>
        </authorList>
    </citation>
    <scope>NUCLEOTIDE SEQUENCE</scope>
    <source>
        <strain evidence="1">KEN1</strain>
        <tissue evidence="1">Leaf</tissue>
    </source>
</reference>
<evidence type="ECO:0000313" key="1">
    <source>
        <dbReference type="EMBL" id="KAL0391612.1"/>
    </source>
</evidence>
<sequence>MDRPIDKDRSGRNHILKLWRAIYPSCDPSNYCLPFVLLHSKTRPSKLNCSGDFSHVPRLHLPRKQKTFPRPLDVEPKYSAYSSWKSIYAKSQFSKAEEYVSLVTARTPIYGNLLGSMVIPCVTNQPGSLLRDLLLPAQSMLVHGSNQ</sequence>
<dbReference type="AlphaFoldDB" id="A0AAW2SHQ1"/>
<proteinExistence type="predicted"/>
<gene>
    <name evidence="1" type="ORF">Slati_4525400</name>
</gene>
<name>A0AAW2SHQ1_9LAMI</name>
<accession>A0AAW2SHQ1</accession>
<protein>
    <submittedName>
        <fullName evidence="1">Uncharacterized protein</fullName>
    </submittedName>
</protein>
<comment type="caution">
    <text evidence="1">The sequence shown here is derived from an EMBL/GenBank/DDBJ whole genome shotgun (WGS) entry which is preliminary data.</text>
</comment>
<organism evidence="1">
    <name type="scientific">Sesamum latifolium</name>
    <dbReference type="NCBI Taxonomy" id="2727402"/>
    <lineage>
        <taxon>Eukaryota</taxon>
        <taxon>Viridiplantae</taxon>
        <taxon>Streptophyta</taxon>
        <taxon>Embryophyta</taxon>
        <taxon>Tracheophyta</taxon>
        <taxon>Spermatophyta</taxon>
        <taxon>Magnoliopsida</taxon>
        <taxon>eudicotyledons</taxon>
        <taxon>Gunneridae</taxon>
        <taxon>Pentapetalae</taxon>
        <taxon>asterids</taxon>
        <taxon>lamiids</taxon>
        <taxon>Lamiales</taxon>
        <taxon>Pedaliaceae</taxon>
        <taxon>Sesamum</taxon>
    </lineage>
</organism>